<proteinExistence type="predicted"/>
<gene>
    <name evidence="1" type="ORF">US90_C0024G0014</name>
</gene>
<comment type="caution">
    <text evidence="1">The sequence shown here is derived from an EMBL/GenBank/DDBJ whole genome shotgun (WGS) entry which is preliminary data.</text>
</comment>
<dbReference type="EMBL" id="LBUT01000024">
    <property type="protein sequence ID" value="KKQ68408.1"/>
    <property type="molecule type" value="Genomic_DNA"/>
</dbReference>
<accession>A0A0G0JL59</accession>
<sequence>MSSTVLSGDFTVYYLSETRQKRIVWSGTTGTYSVRELYIALQDLFDEPTQMDDGIPINAITPTEYQIGLIDLDDQQDPWYIDGTTTQHLYGGGLISKDYPRVATVRTGIVVIKRSGTNIVSGDIGNTITHADGDSGTLLFVSGEYLVIRPASNAATDNWDSTSGDVTCNFHIDTQILAAATGGTTWANIYTIGTLASGTEIYIIQAGTKITAWWPSGHIDILQRIVIQGTLNDSGVITIFAREYGKLYDHYQTIMTTGGRSPIPLATSTDLNNTTDISTIAALSGITFTFGADTKDLSNGNGLQPYDVVINCGGNTIKNFYEYTKYVTRRTSTTSLNGLNGEQYTGVGTLRLSYDTRTAAFTQGLAVSTATGTAIITADHYNGDNTGILTLHTVRGTFTDNQAITDSSTGAALVNGTPETLIEVKIAPFGTFAGGKFYGARGVYVYNMAGADSNNYQLTDSTDTIQTPPSTVATTITVQDLATASVIEFANVLVWVTDNANYFYQAPVSITGSGTTATVSHTAHGLTSGDYVIIKGVTNDDDYNGAFEVTVTNENQYTYTATETLDLSPATGTSITATFAIINGATNSIGEISDTRSLTANQPVAGWVRKSSGTPYYQQGAISGTVNTSTGLSVIIQLAKDE</sequence>
<evidence type="ECO:0000313" key="1">
    <source>
        <dbReference type="EMBL" id="KKQ68408.1"/>
    </source>
</evidence>
<organism evidence="1 2">
    <name type="scientific">Candidatus Shapirobacteria bacterium GW2011_GWE2_38_30</name>
    <dbReference type="NCBI Taxonomy" id="1618490"/>
    <lineage>
        <taxon>Bacteria</taxon>
        <taxon>Candidatus Shapironibacteriota</taxon>
    </lineage>
</organism>
<name>A0A0G0JL59_9BACT</name>
<reference evidence="1 2" key="1">
    <citation type="journal article" date="2015" name="Nature">
        <title>rRNA introns, odd ribosomes, and small enigmatic genomes across a large radiation of phyla.</title>
        <authorList>
            <person name="Brown C.T."/>
            <person name="Hug L.A."/>
            <person name="Thomas B.C."/>
            <person name="Sharon I."/>
            <person name="Castelle C.J."/>
            <person name="Singh A."/>
            <person name="Wilkins M.J."/>
            <person name="Williams K.H."/>
            <person name="Banfield J.F."/>
        </authorList>
    </citation>
    <scope>NUCLEOTIDE SEQUENCE [LARGE SCALE GENOMIC DNA]</scope>
</reference>
<dbReference type="STRING" id="1618490.US90_C0024G0014"/>
<dbReference type="InterPro" id="IPR023366">
    <property type="entry name" value="ATP_synth_asu-like_sf"/>
</dbReference>
<dbReference type="AlphaFoldDB" id="A0A0G0JL59"/>
<evidence type="ECO:0000313" key="2">
    <source>
        <dbReference type="Proteomes" id="UP000034406"/>
    </source>
</evidence>
<dbReference type="Gene3D" id="2.40.30.20">
    <property type="match status" value="1"/>
</dbReference>
<dbReference type="Proteomes" id="UP000034406">
    <property type="component" value="Unassembled WGS sequence"/>
</dbReference>
<protein>
    <submittedName>
        <fullName evidence="1">Uncharacterized protein</fullName>
    </submittedName>
</protein>